<comment type="similarity">
    <text evidence="2">Belongs to the acyltransferase 3 family.</text>
</comment>
<evidence type="ECO:0000313" key="6">
    <source>
        <dbReference type="Proteomes" id="UP000092024"/>
    </source>
</evidence>
<dbReference type="PANTHER" id="PTHR36927">
    <property type="entry name" value="BLR4337 PROTEIN"/>
    <property type="match status" value="1"/>
</dbReference>
<dbReference type="EMBL" id="LYPA01000080">
    <property type="protein sequence ID" value="OBR62473.1"/>
    <property type="molecule type" value="Genomic_DNA"/>
</dbReference>
<dbReference type="OrthoDB" id="5446016at2"/>
<dbReference type="STRING" id="1844972.A7K91_02345"/>
<feature type="transmembrane region" description="Helical" evidence="3">
    <location>
        <begin position="316"/>
        <end position="335"/>
    </location>
</feature>
<organism evidence="5 6">
    <name type="scientific">Paenibacillus oryzae</name>
    <dbReference type="NCBI Taxonomy" id="1844972"/>
    <lineage>
        <taxon>Bacteria</taxon>
        <taxon>Bacillati</taxon>
        <taxon>Bacillota</taxon>
        <taxon>Bacilli</taxon>
        <taxon>Bacillales</taxon>
        <taxon>Paenibacillaceae</taxon>
        <taxon>Paenibacillus</taxon>
    </lineage>
</organism>
<evidence type="ECO:0000313" key="5">
    <source>
        <dbReference type="EMBL" id="OBR62473.1"/>
    </source>
</evidence>
<name>A0A1A5YA77_9BACL</name>
<comment type="caution">
    <text evidence="5">The sequence shown here is derived from an EMBL/GenBank/DDBJ whole genome shotgun (WGS) entry which is preliminary data.</text>
</comment>
<evidence type="ECO:0000256" key="1">
    <source>
        <dbReference type="ARBA" id="ARBA00004370"/>
    </source>
</evidence>
<keyword evidence="3" id="KW-0472">Membrane</keyword>
<feature type="transmembrane region" description="Helical" evidence="3">
    <location>
        <begin position="341"/>
        <end position="361"/>
    </location>
</feature>
<protein>
    <recommendedName>
        <fullName evidence="4">Acyltransferase 3 domain-containing protein</fullName>
    </recommendedName>
</protein>
<sequence>MKRLNELDNLKVFLTALVIIFHAAIAYGAAGSWILKDSNQDEMSITAVFLTLFTAVCQTFFMGLFFFISAYFSSVSLSRKGSSTFIKDRLLRLGIPMLVYYFLIGPITVWFAHYRLQLTLAEFYNQYVWSFERTFFGPAWFLQASIYFAVIHVFFEIVLKKMKKAAPRFSFPKGAQLLWLAVGMGLAAFVTRLIYPTGEGPLELQLGYFPSYIVLYIAGIIAQKNGWLDNIPPKLQKGWQWLSLGLIPVLPVILVLTGALDGEVHFEGGVNAEAFLYAIWEPFVCIGIILTLLSLFRRRFYSTSPLKQWLSRHAYAVYLIHPAVVVGWTMAFQGLPLPSAVKWAVVSILSIVCCFMVASILKMLPFAKRVL</sequence>
<gene>
    <name evidence="5" type="ORF">A7K91_02345</name>
</gene>
<dbReference type="AlphaFoldDB" id="A0A1A5YA77"/>
<feature type="transmembrane region" description="Helical" evidence="3">
    <location>
        <begin position="275"/>
        <end position="296"/>
    </location>
</feature>
<feature type="transmembrane region" description="Helical" evidence="3">
    <location>
        <begin position="207"/>
        <end position="227"/>
    </location>
</feature>
<evidence type="ECO:0000256" key="3">
    <source>
        <dbReference type="SAM" id="Phobius"/>
    </source>
</evidence>
<dbReference type="GO" id="GO:0016747">
    <property type="term" value="F:acyltransferase activity, transferring groups other than amino-acyl groups"/>
    <property type="evidence" value="ECO:0007669"/>
    <property type="project" value="InterPro"/>
</dbReference>
<feature type="transmembrane region" description="Helical" evidence="3">
    <location>
        <begin position="134"/>
        <end position="155"/>
    </location>
</feature>
<reference evidence="5 6" key="1">
    <citation type="submission" date="2016-05" db="EMBL/GenBank/DDBJ databases">
        <title>Paenibacillus oryzae. sp. nov., isolated from the rice root.</title>
        <authorList>
            <person name="Zhang J."/>
            <person name="Zhang X."/>
        </authorList>
    </citation>
    <scope>NUCLEOTIDE SEQUENCE [LARGE SCALE GENOMIC DNA]</scope>
    <source>
        <strain evidence="5 6">1DrF-4</strain>
    </source>
</reference>
<dbReference type="RefSeq" id="WP_068687333.1">
    <property type="nucleotide sequence ID" value="NZ_LYPA01000080.1"/>
</dbReference>
<dbReference type="PANTHER" id="PTHR36927:SF4">
    <property type="entry name" value="BLR5718 PROTEIN"/>
    <property type="match status" value="1"/>
</dbReference>
<feature type="transmembrane region" description="Helical" evidence="3">
    <location>
        <begin position="176"/>
        <end position="195"/>
    </location>
</feature>
<accession>A0A1A5YA77</accession>
<keyword evidence="3" id="KW-0812">Transmembrane</keyword>
<dbReference type="InterPro" id="IPR002656">
    <property type="entry name" value="Acyl_transf_3_dom"/>
</dbReference>
<feature type="transmembrane region" description="Helical" evidence="3">
    <location>
        <begin position="12"/>
        <end position="35"/>
    </location>
</feature>
<feature type="transmembrane region" description="Helical" evidence="3">
    <location>
        <begin position="47"/>
        <end position="72"/>
    </location>
</feature>
<feature type="transmembrane region" description="Helical" evidence="3">
    <location>
        <begin position="239"/>
        <end position="260"/>
    </location>
</feature>
<proteinExistence type="inferred from homology"/>
<feature type="domain" description="Acyltransferase 3" evidence="4">
    <location>
        <begin position="5"/>
        <end position="357"/>
    </location>
</feature>
<feature type="transmembrane region" description="Helical" evidence="3">
    <location>
        <begin position="93"/>
        <end position="114"/>
    </location>
</feature>
<dbReference type="Proteomes" id="UP000092024">
    <property type="component" value="Unassembled WGS sequence"/>
</dbReference>
<evidence type="ECO:0000259" key="4">
    <source>
        <dbReference type="Pfam" id="PF01757"/>
    </source>
</evidence>
<dbReference type="InterPro" id="IPR050623">
    <property type="entry name" value="Glucan_succinyl_AcylTrfase"/>
</dbReference>
<keyword evidence="6" id="KW-1185">Reference proteome</keyword>
<dbReference type="Pfam" id="PF01757">
    <property type="entry name" value="Acyl_transf_3"/>
    <property type="match status" value="1"/>
</dbReference>
<keyword evidence="3" id="KW-1133">Transmembrane helix</keyword>
<comment type="subcellular location">
    <subcellularLocation>
        <location evidence="1">Membrane</location>
    </subcellularLocation>
</comment>
<evidence type="ECO:0000256" key="2">
    <source>
        <dbReference type="ARBA" id="ARBA00007400"/>
    </source>
</evidence>